<comment type="caution">
    <text evidence="1">The sequence shown here is derived from an EMBL/GenBank/DDBJ whole genome shotgun (WGS) entry which is preliminary data.</text>
</comment>
<protein>
    <submittedName>
        <fullName evidence="1">Uncharacterized protein</fullName>
    </submittedName>
</protein>
<dbReference type="STRING" id="36847.CLNEO_24230"/>
<evidence type="ECO:0000313" key="1">
    <source>
        <dbReference type="EMBL" id="KXL52258.1"/>
    </source>
</evidence>
<gene>
    <name evidence="1" type="ORF">CLNEO_24230</name>
</gene>
<accession>A0A136WCL1</accession>
<proteinExistence type="predicted"/>
<dbReference type="OrthoDB" id="2083319at2"/>
<dbReference type="EMBL" id="LRVM01000009">
    <property type="protein sequence ID" value="KXL52258.1"/>
    <property type="molecule type" value="Genomic_DNA"/>
</dbReference>
<dbReference type="Proteomes" id="UP000070539">
    <property type="component" value="Unassembled WGS sequence"/>
</dbReference>
<sequence>MKKIALCRVCKKTIPKLEQYGGNYIFHFFDKRKRWSHEKLAYYLGNDPSVNFAVVGYSVAEGLTPCHYLPNENITLPISWLCKRRDFMPKARRLGVNFYGTGPPALEWMIPLILRQHRTIHVCLHIWTHKIMRYYPKQFLESFKEERNEKTIF</sequence>
<keyword evidence="2" id="KW-1185">Reference proteome</keyword>
<reference evidence="1 2" key="1">
    <citation type="submission" date="2016-01" db="EMBL/GenBank/DDBJ databases">
        <title>Genome sequence of Clostridium neopropionicum X4, DSM-3847.</title>
        <authorList>
            <person name="Poehlein A."/>
            <person name="Beck M.H."/>
            <person name="Bengelsdorf F.R."/>
            <person name="Daniel R."/>
            <person name="Duerre P."/>
        </authorList>
    </citation>
    <scope>NUCLEOTIDE SEQUENCE [LARGE SCALE GENOMIC DNA]</scope>
    <source>
        <strain evidence="1 2">DSM-3847</strain>
    </source>
</reference>
<name>A0A136WCL1_9FIRM</name>
<dbReference type="RefSeq" id="WP_066089502.1">
    <property type="nucleotide sequence ID" value="NZ_LRVM01000009.1"/>
</dbReference>
<evidence type="ECO:0000313" key="2">
    <source>
        <dbReference type="Proteomes" id="UP000070539"/>
    </source>
</evidence>
<dbReference type="AlphaFoldDB" id="A0A136WCL1"/>
<organism evidence="1 2">
    <name type="scientific">Anaerotignum neopropionicum</name>
    <dbReference type="NCBI Taxonomy" id="36847"/>
    <lineage>
        <taxon>Bacteria</taxon>
        <taxon>Bacillati</taxon>
        <taxon>Bacillota</taxon>
        <taxon>Clostridia</taxon>
        <taxon>Lachnospirales</taxon>
        <taxon>Anaerotignaceae</taxon>
        <taxon>Anaerotignum</taxon>
    </lineage>
</organism>